<evidence type="ECO:0000256" key="6">
    <source>
        <dbReference type="ARBA" id="ARBA00023136"/>
    </source>
</evidence>
<evidence type="ECO:0000256" key="7">
    <source>
        <dbReference type="SAM" id="Phobius"/>
    </source>
</evidence>
<dbReference type="RefSeq" id="WP_189612665.1">
    <property type="nucleotide sequence ID" value="NZ_BMXR01000014.1"/>
</dbReference>
<dbReference type="EMBL" id="BMXR01000014">
    <property type="protein sequence ID" value="GGX70921.1"/>
    <property type="molecule type" value="Genomic_DNA"/>
</dbReference>
<dbReference type="PANTHER" id="PTHR21624">
    <property type="entry name" value="STEROL DESATURASE-RELATED PROTEIN"/>
    <property type="match status" value="1"/>
</dbReference>
<dbReference type="GO" id="GO:0005506">
    <property type="term" value="F:iron ion binding"/>
    <property type="evidence" value="ECO:0007669"/>
    <property type="project" value="InterPro"/>
</dbReference>
<feature type="transmembrane region" description="Helical" evidence="7">
    <location>
        <begin position="299"/>
        <end position="319"/>
    </location>
</feature>
<evidence type="ECO:0000256" key="4">
    <source>
        <dbReference type="ARBA" id="ARBA00023002"/>
    </source>
</evidence>
<dbReference type="InterPro" id="IPR051689">
    <property type="entry name" value="Sterol_desaturase/TMEM195"/>
</dbReference>
<keyword evidence="6 7" id="KW-0472">Membrane</keyword>
<dbReference type="GO" id="GO:0012505">
    <property type="term" value="C:endomembrane system"/>
    <property type="evidence" value="ECO:0007669"/>
    <property type="project" value="UniProtKB-SubCell"/>
</dbReference>
<reference evidence="9" key="2">
    <citation type="submission" date="2020-09" db="EMBL/GenBank/DDBJ databases">
        <authorList>
            <person name="Sun Q."/>
            <person name="Kim S."/>
        </authorList>
    </citation>
    <scope>NUCLEOTIDE SEQUENCE</scope>
    <source>
        <strain evidence="9">KCTC 22169</strain>
    </source>
</reference>
<sequence length="408" mass="47095">MNLILYAIPGFMLLLLIEIVVDRKRGTGYYRANDAINSLSTGILSQTMGFATKFVGFLGYATLWTVLPHPELAMTPLLWVVAFVFYDFCYYWSHRYQHKINVLWGIHVVHHQSEEFNLSTALRQPFNGFIIGSIFYLPMLFVGFPPEVIVTVGSLNLIYQYWVHTRFIGELGWFEKVFVTPMNHRVHHAINDPYIDRNFGGVFILWDRLFRSYQPELADEPCVYGVRKPLHSWNPFFANVHVHWQLFKDAWHAKRWQDKLKIWFMPTGWRPADVQQNYPLPRCLPDTQVKYDSVPPPTLAWAVISSHILLMAFTVWFLLSTSDLTFTMALAHFLPLGGGLWINGWVLEQRAGAIRLSLLFWLVCAALPWVVPGWLLPQLATTAVCIGLALLMPLAHWLTNRHPATEVA</sequence>
<protein>
    <submittedName>
        <fullName evidence="9">Sterol desaturase</fullName>
    </submittedName>
</protein>
<dbReference type="Pfam" id="PF04116">
    <property type="entry name" value="FA_hydroxylase"/>
    <property type="match status" value="1"/>
</dbReference>
<evidence type="ECO:0000256" key="5">
    <source>
        <dbReference type="ARBA" id="ARBA00023098"/>
    </source>
</evidence>
<name>A0A918KRY2_9GAMM</name>
<dbReference type="GO" id="GO:0006643">
    <property type="term" value="P:membrane lipid metabolic process"/>
    <property type="evidence" value="ECO:0007669"/>
    <property type="project" value="TreeGrafter"/>
</dbReference>
<dbReference type="GO" id="GO:0016020">
    <property type="term" value="C:membrane"/>
    <property type="evidence" value="ECO:0007669"/>
    <property type="project" value="GOC"/>
</dbReference>
<keyword evidence="3 7" id="KW-1133">Transmembrane helix</keyword>
<proteinExistence type="predicted"/>
<evidence type="ECO:0000256" key="2">
    <source>
        <dbReference type="ARBA" id="ARBA00022692"/>
    </source>
</evidence>
<accession>A0A918KRY2</accession>
<dbReference type="AlphaFoldDB" id="A0A918KRY2"/>
<evidence type="ECO:0000256" key="3">
    <source>
        <dbReference type="ARBA" id="ARBA00022989"/>
    </source>
</evidence>
<keyword evidence="5" id="KW-0443">Lipid metabolism</keyword>
<dbReference type="GO" id="GO:0050479">
    <property type="term" value="F:glyceryl-ether monooxygenase activity"/>
    <property type="evidence" value="ECO:0007669"/>
    <property type="project" value="TreeGrafter"/>
</dbReference>
<comment type="subcellular location">
    <subcellularLocation>
        <location evidence="1">Endomembrane system</location>
        <topology evidence="1">Multi-pass membrane protein</topology>
    </subcellularLocation>
</comment>
<dbReference type="GO" id="GO:0008610">
    <property type="term" value="P:lipid biosynthetic process"/>
    <property type="evidence" value="ECO:0007669"/>
    <property type="project" value="InterPro"/>
</dbReference>
<keyword evidence="2 7" id="KW-0812">Transmembrane</keyword>
<feature type="transmembrane region" description="Helical" evidence="7">
    <location>
        <begin position="325"/>
        <end position="346"/>
    </location>
</feature>
<feature type="domain" description="Fatty acid hydroxylase" evidence="8">
    <location>
        <begin position="79"/>
        <end position="211"/>
    </location>
</feature>
<feature type="transmembrane region" description="Helical" evidence="7">
    <location>
        <begin position="43"/>
        <end position="67"/>
    </location>
</feature>
<dbReference type="Proteomes" id="UP000626148">
    <property type="component" value="Unassembled WGS sequence"/>
</dbReference>
<evidence type="ECO:0000256" key="1">
    <source>
        <dbReference type="ARBA" id="ARBA00004127"/>
    </source>
</evidence>
<evidence type="ECO:0000313" key="10">
    <source>
        <dbReference type="Proteomes" id="UP000626148"/>
    </source>
</evidence>
<evidence type="ECO:0000313" key="9">
    <source>
        <dbReference type="EMBL" id="GGX70921.1"/>
    </source>
</evidence>
<feature type="transmembrane region" description="Helical" evidence="7">
    <location>
        <begin position="353"/>
        <end position="371"/>
    </location>
</feature>
<keyword evidence="4" id="KW-0560">Oxidoreductase</keyword>
<feature type="transmembrane region" description="Helical" evidence="7">
    <location>
        <begin position="377"/>
        <end position="398"/>
    </location>
</feature>
<comment type="caution">
    <text evidence="9">The sequence shown here is derived from an EMBL/GenBank/DDBJ whole genome shotgun (WGS) entry which is preliminary data.</text>
</comment>
<reference evidence="9" key="1">
    <citation type="journal article" date="2014" name="Int. J. Syst. Evol. Microbiol.">
        <title>Complete genome sequence of Corynebacterium casei LMG S-19264T (=DSM 44701T), isolated from a smear-ripened cheese.</title>
        <authorList>
            <consortium name="US DOE Joint Genome Institute (JGI-PGF)"/>
            <person name="Walter F."/>
            <person name="Albersmeier A."/>
            <person name="Kalinowski J."/>
            <person name="Ruckert C."/>
        </authorList>
    </citation>
    <scope>NUCLEOTIDE SEQUENCE</scope>
    <source>
        <strain evidence="9">KCTC 22169</strain>
    </source>
</reference>
<gene>
    <name evidence="9" type="primary">erg3</name>
    <name evidence="9" type="ORF">GCM10007392_43000</name>
</gene>
<dbReference type="PANTHER" id="PTHR21624:SF1">
    <property type="entry name" value="ALKYLGLYCEROL MONOOXYGENASE"/>
    <property type="match status" value="1"/>
</dbReference>
<dbReference type="InterPro" id="IPR006694">
    <property type="entry name" value="Fatty_acid_hydroxylase"/>
</dbReference>
<evidence type="ECO:0000259" key="8">
    <source>
        <dbReference type="Pfam" id="PF04116"/>
    </source>
</evidence>
<keyword evidence="10" id="KW-1185">Reference proteome</keyword>
<feature type="transmembrane region" description="Helical" evidence="7">
    <location>
        <begin position="73"/>
        <end position="92"/>
    </location>
</feature>
<feature type="transmembrane region" description="Helical" evidence="7">
    <location>
        <begin position="6"/>
        <end position="22"/>
    </location>
</feature>
<organism evidence="9 10">
    <name type="scientific">Saccharospirillum salsuginis</name>
    <dbReference type="NCBI Taxonomy" id="418750"/>
    <lineage>
        <taxon>Bacteria</taxon>
        <taxon>Pseudomonadati</taxon>
        <taxon>Pseudomonadota</taxon>
        <taxon>Gammaproteobacteria</taxon>
        <taxon>Oceanospirillales</taxon>
        <taxon>Saccharospirillaceae</taxon>
        <taxon>Saccharospirillum</taxon>
    </lineage>
</organism>